<dbReference type="EMBL" id="JACHLN010000002">
    <property type="protein sequence ID" value="MBB4838654.1"/>
    <property type="molecule type" value="Genomic_DNA"/>
</dbReference>
<protein>
    <submittedName>
        <fullName evidence="2">Flp pilus assembly protein TadD</fullName>
    </submittedName>
</protein>
<dbReference type="InterPro" id="IPR011990">
    <property type="entry name" value="TPR-like_helical_dom_sf"/>
</dbReference>
<evidence type="ECO:0000313" key="2">
    <source>
        <dbReference type="EMBL" id="MBB4838654.1"/>
    </source>
</evidence>
<dbReference type="Pfam" id="PF14559">
    <property type="entry name" value="TPR_19"/>
    <property type="match status" value="1"/>
</dbReference>
<keyword evidence="1" id="KW-0732">Signal</keyword>
<gene>
    <name evidence="2" type="ORF">HNP52_001723</name>
</gene>
<evidence type="ECO:0000256" key="1">
    <source>
        <dbReference type="SAM" id="SignalP"/>
    </source>
</evidence>
<proteinExistence type="predicted"/>
<dbReference type="Gene3D" id="1.25.40.10">
    <property type="entry name" value="Tetratricopeptide repeat domain"/>
    <property type="match status" value="1"/>
</dbReference>
<dbReference type="RefSeq" id="WP_184165509.1">
    <property type="nucleotide sequence ID" value="NZ_JACHLN010000002.1"/>
</dbReference>
<dbReference type="Proteomes" id="UP000575241">
    <property type="component" value="Unassembled WGS sequence"/>
</dbReference>
<reference evidence="2 3" key="1">
    <citation type="submission" date="2020-08" db="EMBL/GenBank/DDBJ databases">
        <title>Functional genomics of gut bacteria from endangered species of beetles.</title>
        <authorList>
            <person name="Carlos-Shanley C."/>
        </authorList>
    </citation>
    <scope>NUCLEOTIDE SEQUENCE [LARGE SCALE GENOMIC DNA]</scope>
    <source>
        <strain evidence="2 3">S00224</strain>
    </source>
</reference>
<dbReference type="SUPFAM" id="SSF48452">
    <property type="entry name" value="TPR-like"/>
    <property type="match status" value="1"/>
</dbReference>
<feature type="chain" id="PRO_5030652292" evidence="1">
    <location>
        <begin position="23"/>
        <end position="121"/>
    </location>
</feature>
<accession>A0A7W7NSH8</accession>
<sequence>MRIALIVLAAAPFALAALPAQAQRPDGDPVASTAIQHGQYAQAERQLTAQLRQNPGAPELLLNLAAIYAETGRATEARDLYRQVLAQRNFEMDLPGDRQSTSYAVANKGLQRVNALQLTSR</sequence>
<dbReference type="AlphaFoldDB" id="A0A7W7NSH8"/>
<comment type="caution">
    <text evidence="2">The sequence shown here is derived from an EMBL/GenBank/DDBJ whole genome shotgun (WGS) entry which is preliminary data.</text>
</comment>
<name>A0A7W7NSH8_9SPHN</name>
<evidence type="ECO:0000313" key="3">
    <source>
        <dbReference type="Proteomes" id="UP000575241"/>
    </source>
</evidence>
<keyword evidence="3" id="KW-1185">Reference proteome</keyword>
<feature type="signal peptide" evidence="1">
    <location>
        <begin position="1"/>
        <end position="22"/>
    </location>
</feature>
<organism evidence="2 3">
    <name type="scientific">Sphingomonas kyeonggiensis</name>
    <dbReference type="NCBI Taxonomy" id="1268553"/>
    <lineage>
        <taxon>Bacteria</taxon>
        <taxon>Pseudomonadati</taxon>
        <taxon>Pseudomonadota</taxon>
        <taxon>Alphaproteobacteria</taxon>
        <taxon>Sphingomonadales</taxon>
        <taxon>Sphingomonadaceae</taxon>
        <taxon>Sphingomonas</taxon>
    </lineage>
</organism>